<evidence type="ECO:0000313" key="2">
    <source>
        <dbReference type="EMBL" id="KHJ96143.1"/>
    </source>
</evidence>
<organism evidence="2 3">
    <name type="scientific">Oesophagostomum dentatum</name>
    <name type="common">Nodular worm</name>
    <dbReference type="NCBI Taxonomy" id="61180"/>
    <lineage>
        <taxon>Eukaryota</taxon>
        <taxon>Metazoa</taxon>
        <taxon>Ecdysozoa</taxon>
        <taxon>Nematoda</taxon>
        <taxon>Chromadorea</taxon>
        <taxon>Rhabditida</taxon>
        <taxon>Rhabditina</taxon>
        <taxon>Rhabditomorpha</taxon>
        <taxon>Strongyloidea</taxon>
        <taxon>Strongylidae</taxon>
        <taxon>Oesophagostomum</taxon>
    </lineage>
</organism>
<feature type="compositionally biased region" description="Polar residues" evidence="1">
    <location>
        <begin position="48"/>
        <end position="66"/>
    </location>
</feature>
<accession>A0A0B1TF60</accession>
<sequence>MCWISEHIESTNGSDSGNGTVTPSSDIQVAPPKASKPSRGGKQFFKYRNSNYSRRMPNKESSQYTNSEDRAQRNGNFSRANGEDQQNQQRRRFARQNRRGARSNGFTSSNFNENDQRPRNNRPFGNRTNFQQAQAASFHYEPGVGRRPAPTTCGIIFGGRA</sequence>
<feature type="compositionally biased region" description="Basic residues" evidence="1">
    <location>
        <begin position="89"/>
        <end position="101"/>
    </location>
</feature>
<feature type="compositionally biased region" description="Polar residues" evidence="1">
    <location>
        <begin position="10"/>
        <end position="27"/>
    </location>
</feature>
<dbReference type="Proteomes" id="UP000053660">
    <property type="component" value="Unassembled WGS sequence"/>
</dbReference>
<evidence type="ECO:0000313" key="3">
    <source>
        <dbReference type="Proteomes" id="UP000053660"/>
    </source>
</evidence>
<dbReference type="AlphaFoldDB" id="A0A0B1TF60"/>
<gene>
    <name evidence="2" type="ORF">OESDEN_03904</name>
</gene>
<reference evidence="2 3" key="1">
    <citation type="submission" date="2014-03" db="EMBL/GenBank/DDBJ databases">
        <title>Draft genome of the hookworm Oesophagostomum dentatum.</title>
        <authorList>
            <person name="Mitreva M."/>
        </authorList>
    </citation>
    <scope>NUCLEOTIDE SEQUENCE [LARGE SCALE GENOMIC DNA]</scope>
    <source>
        <strain evidence="2 3">OD-Hann</strain>
    </source>
</reference>
<protein>
    <submittedName>
        <fullName evidence="2">Uncharacterized protein</fullName>
    </submittedName>
</protein>
<name>A0A0B1TF60_OESDE</name>
<evidence type="ECO:0000256" key="1">
    <source>
        <dbReference type="SAM" id="MobiDB-lite"/>
    </source>
</evidence>
<proteinExistence type="predicted"/>
<feature type="region of interest" description="Disordered" evidence="1">
    <location>
        <begin position="1"/>
        <end position="127"/>
    </location>
</feature>
<feature type="compositionally biased region" description="Polar residues" evidence="1">
    <location>
        <begin position="104"/>
        <end position="113"/>
    </location>
</feature>
<dbReference type="EMBL" id="KN549753">
    <property type="protein sequence ID" value="KHJ96143.1"/>
    <property type="molecule type" value="Genomic_DNA"/>
</dbReference>
<keyword evidence="3" id="KW-1185">Reference proteome</keyword>